<accession>A0AAE1AP40</accession>
<reference evidence="2" key="1">
    <citation type="journal article" date="2023" name="G3 (Bethesda)">
        <title>A reference genome for the long-term kleptoplast-retaining sea slug Elysia crispata morphotype clarki.</title>
        <authorList>
            <person name="Eastman K.E."/>
            <person name="Pendleton A.L."/>
            <person name="Shaikh M.A."/>
            <person name="Suttiyut T."/>
            <person name="Ogas R."/>
            <person name="Tomko P."/>
            <person name="Gavelis G."/>
            <person name="Widhalm J.R."/>
            <person name="Wisecaver J.H."/>
        </authorList>
    </citation>
    <scope>NUCLEOTIDE SEQUENCE</scope>
    <source>
        <strain evidence="2">ECLA1</strain>
    </source>
</reference>
<feature type="region of interest" description="Disordered" evidence="1">
    <location>
        <begin position="148"/>
        <end position="168"/>
    </location>
</feature>
<keyword evidence="3" id="KW-1185">Reference proteome</keyword>
<evidence type="ECO:0000313" key="3">
    <source>
        <dbReference type="Proteomes" id="UP001283361"/>
    </source>
</evidence>
<organism evidence="2 3">
    <name type="scientific">Elysia crispata</name>
    <name type="common">lettuce slug</name>
    <dbReference type="NCBI Taxonomy" id="231223"/>
    <lineage>
        <taxon>Eukaryota</taxon>
        <taxon>Metazoa</taxon>
        <taxon>Spiralia</taxon>
        <taxon>Lophotrochozoa</taxon>
        <taxon>Mollusca</taxon>
        <taxon>Gastropoda</taxon>
        <taxon>Heterobranchia</taxon>
        <taxon>Euthyneura</taxon>
        <taxon>Panpulmonata</taxon>
        <taxon>Sacoglossa</taxon>
        <taxon>Placobranchoidea</taxon>
        <taxon>Plakobranchidae</taxon>
        <taxon>Elysia</taxon>
    </lineage>
</organism>
<protein>
    <submittedName>
        <fullName evidence="2">Uncharacterized protein</fullName>
    </submittedName>
</protein>
<evidence type="ECO:0000313" key="2">
    <source>
        <dbReference type="EMBL" id="KAK3790686.1"/>
    </source>
</evidence>
<proteinExistence type="predicted"/>
<gene>
    <name evidence="2" type="ORF">RRG08_038178</name>
</gene>
<dbReference type="Proteomes" id="UP001283361">
    <property type="component" value="Unassembled WGS sequence"/>
</dbReference>
<name>A0AAE1AP40_9GAST</name>
<sequence length="194" mass="21330">MWILHDGPAVLTDKSSRCGFSGKSRSLCYSANQHNENRICREVEVLVTLLCCDTFVVIWRNRMSCSAHLDSITVEDLCGAKPSTLRRARALKRSGLAQPSSGKEIRLAALAAAQSTSCDVNEGDRPGWCSNLQARWSLCPDRTRSEVRQLTASPGPAEELAGTASDNASTWSDSSLFLLKRFRLRGSQVVWLSL</sequence>
<comment type="caution">
    <text evidence="2">The sequence shown here is derived from an EMBL/GenBank/DDBJ whole genome shotgun (WGS) entry which is preliminary data.</text>
</comment>
<dbReference type="EMBL" id="JAWDGP010001519">
    <property type="protein sequence ID" value="KAK3790686.1"/>
    <property type="molecule type" value="Genomic_DNA"/>
</dbReference>
<dbReference type="AlphaFoldDB" id="A0AAE1AP40"/>
<evidence type="ECO:0000256" key="1">
    <source>
        <dbReference type="SAM" id="MobiDB-lite"/>
    </source>
</evidence>